<dbReference type="PANTHER" id="PTHR45753:SF6">
    <property type="entry name" value="ASPARTATE CARBAMOYLTRANSFERASE"/>
    <property type="match status" value="1"/>
</dbReference>
<gene>
    <name evidence="10" type="ORF">LCGC14_1978300</name>
</gene>
<dbReference type="InterPro" id="IPR006132">
    <property type="entry name" value="Asp/Orn_carbamoyltranf_P-bd"/>
</dbReference>
<dbReference type="GO" id="GO:0006520">
    <property type="term" value="P:amino acid metabolic process"/>
    <property type="evidence" value="ECO:0007669"/>
    <property type="project" value="InterPro"/>
</dbReference>
<dbReference type="EC" id="2.1.3.2" evidence="3"/>
<sequence>MTAQADEFVWKRRHLVGLDELTAEEIVYILDTAESFREVSTRSIKKVPALRGKVVALLFFEDSTRTRMSFELAASRLSADTVQLSAKGSSVAKGETTLDTARNIEAMGVDIFVIRHGQSGAPHMLARRLNSSVVNAGDGQHEHPTQGLLDIFTIRQRLGQVAGLRVAIVGDIAHSRVARSNIIGLRKLGAEVVVVGPPTLVPSAIAAMGCQISHNLDDVLGEVDVVNMLRIQFERFGTNLFPSVREYSRLYGLTAERLKRAAPDILVMHQVCHEFMGSIATPELSFDRIPHARLLIIGDYHKRVKLETRGAHGQKLMVLSPGSTNLREISEQRDKVVFILYEDLSVKVARIPTRQVIEPPDLLMEESVEDLLEDLDTLISDAQIKAVRAGLPVELHRPIIYVRYHRRLVGKEPRLLK</sequence>
<dbReference type="InterPro" id="IPR006131">
    <property type="entry name" value="Asp_carbamoyltransf_Asp/Orn-bd"/>
</dbReference>
<keyword evidence="4" id="KW-0808">Transferase</keyword>
<evidence type="ECO:0000256" key="7">
    <source>
        <dbReference type="ARBA" id="ARBA00048859"/>
    </source>
</evidence>
<evidence type="ECO:0000256" key="3">
    <source>
        <dbReference type="ARBA" id="ARBA00013008"/>
    </source>
</evidence>
<feature type="non-terminal residue" evidence="10">
    <location>
        <position position="417"/>
    </location>
</feature>
<dbReference type="GO" id="GO:0004070">
    <property type="term" value="F:aspartate carbamoyltransferase activity"/>
    <property type="evidence" value="ECO:0007669"/>
    <property type="project" value="UniProtKB-EC"/>
</dbReference>
<protein>
    <recommendedName>
        <fullName evidence="3">aspartate carbamoyltransferase</fullName>
        <ecNumber evidence="3">2.1.3.2</ecNumber>
    </recommendedName>
</protein>
<dbReference type="GO" id="GO:0005829">
    <property type="term" value="C:cytosol"/>
    <property type="evidence" value="ECO:0007669"/>
    <property type="project" value="TreeGrafter"/>
</dbReference>
<dbReference type="HAMAP" id="MF_00001">
    <property type="entry name" value="Asp_carb_tr"/>
    <property type="match status" value="1"/>
</dbReference>
<name>A0A0F9FXV9_9ZZZZ</name>
<dbReference type="PRINTS" id="PR00101">
    <property type="entry name" value="ATCASE"/>
</dbReference>
<dbReference type="NCBIfam" id="NF002032">
    <property type="entry name" value="PRK00856.1"/>
    <property type="match status" value="1"/>
</dbReference>
<dbReference type="GO" id="GO:0006207">
    <property type="term" value="P:'de novo' pyrimidine nucleobase biosynthetic process"/>
    <property type="evidence" value="ECO:0007669"/>
    <property type="project" value="InterPro"/>
</dbReference>
<comment type="catalytic activity">
    <reaction evidence="7">
        <text>carbamoyl phosphate + L-aspartate = N-carbamoyl-L-aspartate + phosphate + H(+)</text>
        <dbReference type="Rhea" id="RHEA:20013"/>
        <dbReference type="ChEBI" id="CHEBI:15378"/>
        <dbReference type="ChEBI" id="CHEBI:29991"/>
        <dbReference type="ChEBI" id="CHEBI:32814"/>
        <dbReference type="ChEBI" id="CHEBI:43474"/>
        <dbReference type="ChEBI" id="CHEBI:58228"/>
        <dbReference type="EC" id="2.1.3.2"/>
    </reaction>
</comment>
<evidence type="ECO:0000259" key="8">
    <source>
        <dbReference type="Pfam" id="PF00185"/>
    </source>
</evidence>
<dbReference type="InterPro" id="IPR002082">
    <property type="entry name" value="Asp_carbamoyltransf"/>
</dbReference>
<dbReference type="UniPathway" id="UPA00070">
    <property type="reaction ID" value="UER00116"/>
</dbReference>
<evidence type="ECO:0000256" key="1">
    <source>
        <dbReference type="ARBA" id="ARBA00004852"/>
    </source>
</evidence>
<dbReference type="PANTHER" id="PTHR45753">
    <property type="entry name" value="ORNITHINE CARBAMOYLTRANSFERASE, MITOCHONDRIAL"/>
    <property type="match status" value="1"/>
</dbReference>
<organism evidence="10">
    <name type="scientific">marine sediment metagenome</name>
    <dbReference type="NCBI Taxonomy" id="412755"/>
    <lineage>
        <taxon>unclassified sequences</taxon>
        <taxon>metagenomes</taxon>
        <taxon>ecological metagenomes</taxon>
    </lineage>
</organism>
<dbReference type="Gene3D" id="3.40.50.1370">
    <property type="entry name" value="Aspartate/ornithine carbamoyltransferase"/>
    <property type="match status" value="2"/>
</dbReference>
<dbReference type="NCBIfam" id="TIGR00670">
    <property type="entry name" value="asp_carb_tr"/>
    <property type="match status" value="1"/>
</dbReference>
<dbReference type="GO" id="GO:0044205">
    <property type="term" value="P:'de novo' UMP biosynthetic process"/>
    <property type="evidence" value="ECO:0007669"/>
    <property type="project" value="UniProtKB-UniPathway"/>
</dbReference>
<evidence type="ECO:0000256" key="2">
    <source>
        <dbReference type="ARBA" id="ARBA00008896"/>
    </source>
</evidence>
<proteinExistence type="inferred from homology"/>
<dbReference type="InterPro" id="IPR036901">
    <property type="entry name" value="Asp/Orn_carbamoylTrfase_sf"/>
</dbReference>
<dbReference type="GO" id="GO:0016597">
    <property type="term" value="F:amino acid binding"/>
    <property type="evidence" value="ECO:0007669"/>
    <property type="project" value="InterPro"/>
</dbReference>
<dbReference type="InterPro" id="IPR006130">
    <property type="entry name" value="Asp/Orn_carbamoylTrfase"/>
</dbReference>
<accession>A0A0F9FXV9</accession>
<evidence type="ECO:0000313" key="10">
    <source>
        <dbReference type="EMBL" id="KKL83081.1"/>
    </source>
</evidence>
<comment type="caution">
    <text evidence="10">The sequence shown here is derived from an EMBL/GenBank/DDBJ whole genome shotgun (WGS) entry which is preliminary data.</text>
</comment>
<reference evidence="10" key="1">
    <citation type="journal article" date="2015" name="Nature">
        <title>Complex archaea that bridge the gap between prokaryotes and eukaryotes.</title>
        <authorList>
            <person name="Spang A."/>
            <person name="Saw J.H."/>
            <person name="Jorgensen S.L."/>
            <person name="Zaremba-Niedzwiedzka K."/>
            <person name="Martijn J."/>
            <person name="Lind A.E."/>
            <person name="van Eijk R."/>
            <person name="Schleper C."/>
            <person name="Guy L."/>
            <person name="Ettema T.J."/>
        </authorList>
    </citation>
    <scope>NUCLEOTIDE SEQUENCE</scope>
</reference>
<evidence type="ECO:0000256" key="4">
    <source>
        <dbReference type="ARBA" id="ARBA00022679"/>
    </source>
</evidence>
<comment type="pathway">
    <text evidence="1">Pyrimidine metabolism; UMP biosynthesis via de novo pathway; (S)-dihydroorotate from bicarbonate: step 2/3.</text>
</comment>
<dbReference type="SUPFAM" id="SSF53671">
    <property type="entry name" value="Aspartate/ornithine carbamoyltransferase"/>
    <property type="match status" value="1"/>
</dbReference>
<dbReference type="EMBL" id="LAZR01022087">
    <property type="protein sequence ID" value="KKL83081.1"/>
    <property type="molecule type" value="Genomic_DNA"/>
</dbReference>
<feature type="domain" description="Aspartate/ornithine carbamoyltransferase carbamoyl-P binding" evidence="9">
    <location>
        <begin position="13"/>
        <end position="156"/>
    </location>
</feature>
<evidence type="ECO:0000256" key="5">
    <source>
        <dbReference type="ARBA" id="ARBA00022975"/>
    </source>
</evidence>
<evidence type="ECO:0000259" key="9">
    <source>
        <dbReference type="Pfam" id="PF02729"/>
    </source>
</evidence>
<dbReference type="PRINTS" id="PR00100">
    <property type="entry name" value="AOTCASE"/>
</dbReference>
<comment type="function">
    <text evidence="6">Catalyzes the condensation of carbamoyl phosphate and aspartate to form carbamoyl aspartate and inorganic phosphate, the committed step in the de novo pyrimidine nucleotide biosynthesis pathway.</text>
</comment>
<dbReference type="AlphaFoldDB" id="A0A0F9FXV9"/>
<dbReference type="PROSITE" id="PS00097">
    <property type="entry name" value="CARBAMOYLTRANSFERASE"/>
    <property type="match status" value="1"/>
</dbReference>
<feature type="domain" description="Aspartate/ornithine carbamoyltransferase Asp/Orn-binding" evidence="8">
    <location>
        <begin position="163"/>
        <end position="270"/>
    </location>
</feature>
<dbReference type="Pfam" id="PF00185">
    <property type="entry name" value="OTCace"/>
    <property type="match status" value="1"/>
</dbReference>
<comment type="similarity">
    <text evidence="2">Belongs to the aspartate/ornithine carbamoyltransferase superfamily. ATCase family.</text>
</comment>
<dbReference type="Pfam" id="PF02729">
    <property type="entry name" value="OTCace_N"/>
    <property type="match status" value="1"/>
</dbReference>
<keyword evidence="5" id="KW-0665">Pyrimidine biosynthesis</keyword>
<evidence type="ECO:0000256" key="6">
    <source>
        <dbReference type="ARBA" id="ARBA00043884"/>
    </source>
</evidence>